<feature type="transmembrane region" description="Helical" evidence="1">
    <location>
        <begin position="21"/>
        <end position="41"/>
    </location>
</feature>
<dbReference type="RefSeq" id="WP_153344046.1">
    <property type="nucleotide sequence ID" value="NZ_WIVE01000030.1"/>
</dbReference>
<keyword evidence="1" id="KW-1133">Transmembrane helix</keyword>
<dbReference type="Proteomes" id="UP000434582">
    <property type="component" value="Unassembled WGS sequence"/>
</dbReference>
<name>A0A7X1ZEC3_9PROT</name>
<dbReference type="EMBL" id="WIVE01000030">
    <property type="protein sequence ID" value="MQX37003.1"/>
    <property type="molecule type" value="Genomic_DNA"/>
</dbReference>
<evidence type="ECO:0000313" key="3">
    <source>
        <dbReference type="Proteomes" id="UP000434582"/>
    </source>
</evidence>
<keyword evidence="3" id="KW-1185">Reference proteome</keyword>
<protein>
    <submittedName>
        <fullName evidence="2">Uncharacterized protein</fullName>
    </submittedName>
</protein>
<gene>
    <name evidence="2" type="ORF">GHC57_10785</name>
</gene>
<evidence type="ECO:0000256" key="1">
    <source>
        <dbReference type="SAM" id="Phobius"/>
    </source>
</evidence>
<accession>A0A7X1ZEC3</accession>
<keyword evidence="1" id="KW-0472">Membrane</keyword>
<sequence length="72" mass="8149">MLNYMTLSGRRSRGSFVRLMIVLTVLFFGFFITLGFVFLPFPEGISQAEKAERAYPFESGTTSCGDRWPETA</sequence>
<reference evidence="2 3" key="1">
    <citation type="submission" date="2019-10" db="EMBL/GenBank/DDBJ databases">
        <title>Draft whole-genome sequence of the purple nonsulfur photosynthetic bacterium Roseospira navarrensis DSM 15114.</title>
        <authorList>
            <person name="Kyndt J.A."/>
            <person name="Meyer T.E."/>
        </authorList>
    </citation>
    <scope>NUCLEOTIDE SEQUENCE [LARGE SCALE GENOMIC DNA]</scope>
    <source>
        <strain evidence="2 3">DSM 15114</strain>
    </source>
</reference>
<dbReference type="AlphaFoldDB" id="A0A7X1ZEC3"/>
<proteinExistence type="predicted"/>
<evidence type="ECO:0000313" key="2">
    <source>
        <dbReference type="EMBL" id="MQX37003.1"/>
    </source>
</evidence>
<keyword evidence="1" id="KW-0812">Transmembrane</keyword>
<organism evidence="2 3">
    <name type="scientific">Roseospira navarrensis</name>
    <dbReference type="NCBI Taxonomy" id="140058"/>
    <lineage>
        <taxon>Bacteria</taxon>
        <taxon>Pseudomonadati</taxon>
        <taxon>Pseudomonadota</taxon>
        <taxon>Alphaproteobacteria</taxon>
        <taxon>Rhodospirillales</taxon>
        <taxon>Rhodospirillaceae</taxon>
        <taxon>Roseospira</taxon>
    </lineage>
</organism>
<comment type="caution">
    <text evidence="2">The sequence shown here is derived from an EMBL/GenBank/DDBJ whole genome shotgun (WGS) entry which is preliminary data.</text>
</comment>